<dbReference type="SUPFAM" id="SSF49842">
    <property type="entry name" value="TNF-like"/>
    <property type="match status" value="1"/>
</dbReference>
<evidence type="ECO:0000259" key="6">
    <source>
        <dbReference type="PROSITE" id="PS50871"/>
    </source>
</evidence>
<accession>E9GCS6</accession>
<dbReference type="Gene3D" id="2.60.120.40">
    <property type="match status" value="1"/>
</dbReference>
<dbReference type="PANTHER" id="PTHR22923:SF62">
    <property type="entry name" value="CVP18"/>
    <property type="match status" value="1"/>
</dbReference>
<proteinExistence type="predicted"/>
<dbReference type="InterPro" id="IPR050822">
    <property type="entry name" value="Cerebellin_Synaptic_Org"/>
</dbReference>
<feature type="domain" description="C1q" evidence="6">
    <location>
        <begin position="629"/>
        <end position="775"/>
    </location>
</feature>
<evidence type="ECO:0000256" key="2">
    <source>
        <dbReference type="ARBA" id="ARBA00022525"/>
    </source>
</evidence>
<reference evidence="7 8" key="1">
    <citation type="journal article" date="2011" name="Science">
        <title>The ecoresponsive genome of Daphnia pulex.</title>
        <authorList>
            <person name="Colbourne J.K."/>
            <person name="Pfrender M.E."/>
            <person name="Gilbert D."/>
            <person name="Thomas W.K."/>
            <person name="Tucker A."/>
            <person name="Oakley T.H."/>
            <person name="Tokishita S."/>
            <person name="Aerts A."/>
            <person name="Arnold G.J."/>
            <person name="Basu M.K."/>
            <person name="Bauer D.J."/>
            <person name="Caceres C.E."/>
            <person name="Carmel L."/>
            <person name="Casola C."/>
            <person name="Choi J.H."/>
            <person name="Detter J.C."/>
            <person name="Dong Q."/>
            <person name="Dusheyko S."/>
            <person name="Eads B.D."/>
            <person name="Frohlich T."/>
            <person name="Geiler-Samerotte K.A."/>
            <person name="Gerlach D."/>
            <person name="Hatcher P."/>
            <person name="Jogdeo S."/>
            <person name="Krijgsveld J."/>
            <person name="Kriventseva E.V."/>
            <person name="Kultz D."/>
            <person name="Laforsch C."/>
            <person name="Lindquist E."/>
            <person name="Lopez J."/>
            <person name="Manak J.R."/>
            <person name="Muller J."/>
            <person name="Pangilinan J."/>
            <person name="Patwardhan R.P."/>
            <person name="Pitluck S."/>
            <person name="Pritham E.J."/>
            <person name="Rechtsteiner A."/>
            <person name="Rho M."/>
            <person name="Rogozin I.B."/>
            <person name="Sakarya O."/>
            <person name="Salamov A."/>
            <person name="Schaack S."/>
            <person name="Shapiro H."/>
            <person name="Shiga Y."/>
            <person name="Skalitzky C."/>
            <person name="Smith Z."/>
            <person name="Souvorov A."/>
            <person name="Sung W."/>
            <person name="Tang Z."/>
            <person name="Tsuchiya D."/>
            <person name="Tu H."/>
            <person name="Vos H."/>
            <person name="Wang M."/>
            <person name="Wolf Y.I."/>
            <person name="Yamagata H."/>
            <person name="Yamada T."/>
            <person name="Ye Y."/>
            <person name="Shaw J.R."/>
            <person name="Andrews J."/>
            <person name="Crease T.J."/>
            <person name="Tang H."/>
            <person name="Lucas S.M."/>
            <person name="Robertson H.M."/>
            <person name="Bork P."/>
            <person name="Koonin E.V."/>
            <person name="Zdobnov E.M."/>
            <person name="Grigoriev I.V."/>
            <person name="Lynch M."/>
            <person name="Boore J.L."/>
        </authorList>
    </citation>
    <scope>NUCLEOTIDE SEQUENCE [LARGE SCALE GENOMIC DNA]</scope>
</reference>
<dbReference type="HOGENOM" id="CLU_020234_0_0_1"/>
<dbReference type="AlphaFoldDB" id="E9GCS6"/>
<dbReference type="InParanoid" id="E9GCS6"/>
<protein>
    <submittedName>
        <fullName evidence="7">C1qdc1 protein</fullName>
    </submittedName>
</protein>
<evidence type="ECO:0000256" key="3">
    <source>
        <dbReference type="ARBA" id="ARBA00022729"/>
    </source>
</evidence>
<evidence type="ECO:0000313" key="8">
    <source>
        <dbReference type="Proteomes" id="UP000000305"/>
    </source>
</evidence>
<feature type="signal peptide" evidence="5">
    <location>
        <begin position="1"/>
        <end position="21"/>
    </location>
</feature>
<evidence type="ECO:0000256" key="5">
    <source>
        <dbReference type="SAM" id="SignalP"/>
    </source>
</evidence>
<evidence type="ECO:0000256" key="1">
    <source>
        <dbReference type="ARBA" id="ARBA00004613"/>
    </source>
</evidence>
<comment type="subcellular location">
    <subcellularLocation>
        <location evidence="1">Secreted</location>
    </subcellularLocation>
</comment>
<dbReference type="SMART" id="SM00110">
    <property type="entry name" value="C1Q"/>
    <property type="match status" value="1"/>
</dbReference>
<sequence length="777" mass="89174">MVTTSMRCILVTFLVVVYCDCQSDNPGGSSSWEKLQISPDTLSSIEYGNFLVEIYEHANNHKANTTASEKKYFYSPLALLDHKSAFVTYNKFTKQTEMRFRIEMWNDKVQNEVVKHLNKSIGHEIKSNKVRVIPLEKVILASKRPTVDYSLSPEWTNYDKSKILWLSLSCNDQKICEELANEMRSVPKHLDHFKLLYSLSSQLSQTKHTTISIDSVTSGQMVSTLLQKFGDKKEIFLTANDEKKMLAETVTNIRMDTFDDYEVLSPDTESQILSILKDLLVTSRTTIKEQRDKMWDSVFWNDDNYRPDKTTKTLNEIINKLDTETQKKLADMFKTRENKERIQHNFDSNNWADVDRISSVISGKLSNDSDSSRRDEILKEDVEKLIQESRNQVEWDGERFVPKPMQLSRINLAKFRDSQSFQDRNLRVRYTSAELSAPIKFVEHAELTVTGEWNNLKDELKATTELLNITVNNLVKINAELSNVKSDLTNKLEGTKKELEKTKINLEETRANLSTQLNETKQELLKTRADLTNKDDDLSTKIKEHELKVAEENLSTVKEIFYVLGITTNLSTTRTVVGQMPTSCADLERNGQKVNGFFLVKGSKKMETVYCNFYPNQTDKQKWIGYADVKSAPVHFYVQRNSSFSRENTPIPFELARVNEGNAMNLTSGIFTAPRPGIYFFSFAGLARLSSSSKAWFQSYLNLNGNRIGTSFVTQYNDPVDQYSPLTLQSTLNLKKGDQLWVQIVSSSVSSSYLYDNSDHMTHFTGFLLEEEIFDSL</sequence>
<dbReference type="PROSITE" id="PS50871">
    <property type="entry name" value="C1Q"/>
    <property type="match status" value="1"/>
</dbReference>
<name>E9GCS6_DAPPU</name>
<dbReference type="InterPro" id="IPR008983">
    <property type="entry name" value="Tumour_necrosis_fac-like_dom"/>
</dbReference>
<dbReference type="PANTHER" id="PTHR22923">
    <property type="entry name" value="CEREBELLIN-RELATED"/>
    <property type="match status" value="1"/>
</dbReference>
<dbReference type="eggNOG" id="ENOG502SBZT">
    <property type="taxonomic scope" value="Eukaryota"/>
</dbReference>
<feature type="coiled-coil region" evidence="4">
    <location>
        <begin position="478"/>
        <end position="534"/>
    </location>
</feature>
<gene>
    <name evidence="7" type="ORF">DAPPUDRAFT_101230</name>
</gene>
<organism evidence="7 8">
    <name type="scientific">Daphnia pulex</name>
    <name type="common">Water flea</name>
    <dbReference type="NCBI Taxonomy" id="6669"/>
    <lineage>
        <taxon>Eukaryota</taxon>
        <taxon>Metazoa</taxon>
        <taxon>Ecdysozoa</taxon>
        <taxon>Arthropoda</taxon>
        <taxon>Crustacea</taxon>
        <taxon>Branchiopoda</taxon>
        <taxon>Diplostraca</taxon>
        <taxon>Cladocera</taxon>
        <taxon>Anomopoda</taxon>
        <taxon>Daphniidae</taxon>
        <taxon>Daphnia</taxon>
    </lineage>
</organism>
<keyword evidence="3 5" id="KW-0732">Signal</keyword>
<feature type="chain" id="PRO_5003241090" evidence="5">
    <location>
        <begin position="22"/>
        <end position="777"/>
    </location>
</feature>
<dbReference type="EMBL" id="GL732539">
    <property type="protein sequence ID" value="EFX82610.1"/>
    <property type="molecule type" value="Genomic_DNA"/>
</dbReference>
<dbReference type="OrthoDB" id="9889709at2759"/>
<evidence type="ECO:0000256" key="4">
    <source>
        <dbReference type="SAM" id="Coils"/>
    </source>
</evidence>
<keyword evidence="4" id="KW-0175">Coiled coil</keyword>
<dbReference type="GO" id="GO:0005615">
    <property type="term" value="C:extracellular space"/>
    <property type="evidence" value="ECO:0000318"/>
    <property type="project" value="GO_Central"/>
</dbReference>
<dbReference type="KEGG" id="dpx:DAPPUDRAFT_101230"/>
<dbReference type="Pfam" id="PF00386">
    <property type="entry name" value="C1q"/>
    <property type="match status" value="1"/>
</dbReference>
<dbReference type="PhylomeDB" id="E9GCS6"/>
<dbReference type="InterPro" id="IPR001073">
    <property type="entry name" value="C1q_dom"/>
</dbReference>
<keyword evidence="8" id="KW-1185">Reference proteome</keyword>
<evidence type="ECO:0000313" key="7">
    <source>
        <dbReference type="EMBL" id="EFX82610.1"/>
    </source>
</evidence>
<dbReference type="Proteomes" id="UP000000305">
    <property type="component" value="Unassembled WGS sequence"/>
</dbReference>
<keyword evidence="2" id="KW-0964">Secreted</keyword>